<keyword evidence="1" id="KW-0147">Chitin-binding</keyword>
<dbReference type="SMART" id="SM00257">
    <property type="entry name" value="LysM"/>
    <property type="match status" value="2"/>
</dbReference>
<feature type="compositionally biased region" description="Low complexity" evidence="3">
    <location>
        <begin position="498"/>
        <end position="524"/>
    </location>
</feature>
<dbReference type="InterPro" id="IPR018392">
    <property type="entry name" value="LysM"/>
</dbReference>
<feature type="region of interest" description="Disordered" evidence="3">
    <location>
        <begin position="498"/>
        <end position="530"/>
    </location>
</feature>
<comment type="caution">
    <text evidence="6">The sequence shown here is derived from an EMBL/GenBank/DDBJ whole genome shotgun (WGS) entry which is preliminary data.</text>
</comment>
<keyword evidence="4" id="KW-0732">Signal</keyword>
<evidence type="ECO:0000313" key="7">
    <source>
        <dbReference type="Proteomes" id="UP000813423"/>
    </source>
</evidence>
<feature type="domain" description="LysM" evidence="5">
    <location>
        <begin position="539"/>
        <end position="585"/>
    </location>
</feature>
<feature type="signal peptide" evidence="4">
    <location>
        <begin position="1"/>
        <end position="20"/>
    </location>
</feature>
<reference evidence="6" key="1">
    <citation type="submission" date="2021-08" db="EMBL/GenBank/DDBJ databases">
        <title>Global Aspergillus fumigatus from environmental and clinical sources.</title>
        <authorList>
            <person name="Barber A."/>
            <person name="Sae-Ong T."/>
        </authorList>
    </citation>
    <scope>NUCLEOTIDE SEQUENCE</scope>
    <source>
        <strain evidence="6">NRZ-2016-071</strain>
    </source>
</reference>
<feature type="domain" description="LysM" evidence="5">
    <location>
        <begin position="441"/>
        <end position="487"/>
    </location>
</feature>
<dbReference type="Gene3D" id="3.10.350.10">
    <property type="entry name" value="LysM domain"/>
    <property type="match status" value="2"/>
</dbReference>
<evidence type="ECO:0000259" key="5">
    <source>
        <dbReference type="PROSITE" id="PS51782"/>
    </source>
</evidence>
<evidence type="ECO:0000256" key="2">
    <source>
        <dbReference type="ARBA" id="ARBA00023026"/>
    </source>
</evidence>
<dbReference type="PANTHER" id="PTHR34997">
    <property type="entry name" value="AM15"/>
    <property type="match status" value="1"/>
</dbReference>
<evidence type="ECO:0000313" key="6">
    <source>
        <dbReference type="EMBL" id="KAH1896070.1"/>
    </source>
</evidence>
<keyword evidence="2" id="KW-0843">Virulence</keyword>
<dbReference type="InterPro" id="IPR036779">
    <property type="entry name" value="LysM_dom_sf"/>
</dbReference>
<dbReference type="PROSITE" id="PS51782">
    <property type="entry name" value="LYSM"/>
    <property type="match status" value="2"/>
</dbReference>
<dbReference type="Pfam" id="PF01476">
    <property type="entry name" value="LysM"/>
    <property type="match status" value="2"/>
</dbReference>
<dbReference type="GO" id="GO:0008061">
    <property type="term" value="F:chitin binding"/>
    <property type="evidence" value="ECO:0007669"/>
    <property type="project" value="UniProtKB-KW"/>
</dbReference>
<dbReference type="InterPro" id="IPR052210">
    <property type="entry name" value="LysM1-like"/>
</dbReference>
<dbReference type="SUPFAM" id="SSF54106">
    <property type="entry name" value="LysM domain"/>
    <property type="match status" value="2"/>
</dbReference>
<proteinExistence type="predicted"/>
<evidence type="ECO:0000256" key="1">
    <source>
        <dbReference type="ARBA" id="ARBA00022669"/>
    </source>
</evidence>
<name>A0A9P8SNL0_ASPFM</name>
<sequence>MPTTKSILGLSLAVASKAYAATTLFNGLQSAIFPTTTSAECLASFNTSLQCDPLVSRLYMQTDWVGWNATNLTALCTPECHQSLTSLKEIVTSNCADLSIPLGGSRMDAEKIVDFYEYKYNLTCLADGSSWCLLEQDKWFVEYLPTVTWPQYTDKWYPDWINDPLNGTNAVDENGTVLLPYDTVPPPQPTFNSGRKAALDYRYIGKPPAEGTLNSSLGLEYDEYPLEIQCSPCFLQRFKLGFMSRWGETYNEVKAQAWANIQKNCGFQEDLYVFPVLDQSGPPRANRAELQWTGPSKCARTVTLDALWVNCSTFSVEHQVATASLRDLNRGINCRRMDNGTYCLPEPCDVAKIWVDGGIWGTELIKPDGPYSNISYIQFMRWNAAALHEPVFPGDTICIGPPGGAYAPPAAPIPVSPNATFTTTAVPAMGTPPGTVSNCGLYYDTVTGDDCNMIAMKYSITFSQLRLMNPQINADCTNLWANTSYCVALVSGTTVTTTASSSATPTRSSSSGSTSPSPTSSTVAPPAPTQPGATSSCYEWYVAVPGDDCSKIDTQYGITFAQLRAWNPYLDSTCSNLWSDYAYCVKGA</sequence>
<evidence type="ECO:0000256" key="3">
    <source>
        <dbReference type="SAM" id="MobiDB-lite"/>
    </source>
</evidence>
<evidence type="ECO:0000256" key="4">
    <source>
        <dbReference type="SAM" id="SignalP"/>
    </source>
</evidence>
<protein>
    <recommendedName>
        <fullName evidence="5">LysM domain-containing protein</fullName>
    </recommendedName>
</protein>
<dbReference type="CDD" id="cd00118">
    <property type="entry name" value="LysM"/>
    <property type="match status" value="1"/>
</dbReference>
<gene>
    <name evidence="6" type="ORF">KXV57_001480</name>
</gene>
<accession>A0A9P8SNL0</accession>
<feature type="chain" id="PRO_5040219373" description="LysM domain-containing protein" evidence="4">
    <location>
        <begin position="21"/>
        <end position="588"/>
    </location>
</feature>
<dbReference type="PANTHER" id="PTHR34997:SF1">
    <property type="entry name" value="PEPTIDOGLYCAN-BINDING LYSIN DOMAIN"/>
    <property type="match status" value="1"/>
</dbReference>
<dbReference type="Proteomes" id="UP000813423">
    <property type="component" value="Unassembled WGS sequence"/>
</dbReference>
<dbReference type="AlphaFoldDB" id="A0A9P8SNL0"/>
<dbReference type="EMBL" id="JAIBSC010000128">
    <property type="protein sequence ID" value="KAH1896070.1"/>
    <property type="molecule type" value="Genomic_DNA"/>
</dbReference>
<organism evidence="6 7">
    <name type="scientific">Aspergillus fumigatus</name>
    <name type="common">Neosartorya fumigata</name>
    <dbReference type="NCBI Taxonomy" id="746128"/>
    <lineage>
        <taxon>Eukaryota</taxon>
        <taxon>Fungi</taxon>
        <taxon>Dikarya</taxon>
        <taxon>Ascomycota</taxon>
        <taxon>Pezizomycotina</taxon>
        <taxon>Eurotiomycetes</taxon>
        <taxon>Eurotiomycetidae</taxon>
        <taxon>Eurotiales</taxon>
        <taxon>Aspergillaceae</taxon>
        <taxon>Aspergillus</taxon>
        <taxon>Aspergillus subgen. Fumigati</taxon>
    </lineage>
</organism>